<proteinExistence type="predicted"/>
<dbReference type="PANTHER" id="PTHR33414">
    <property type="entry name" value="PROTEIN PLASTID MOVEMENT IMPAIRED 1-RELATED 1"/>
    <property type="match status" value="1"/>
</dbReference>
<protein>
    <recommendedName>
        <fullName evidence="2">PMI1/PMIR1-2 C-terminal domain-containing protein</fullName>
    </recommendedName>
</protein>
<evidence type="ECO:0000313" key="3">
    <source>
        <dbReference type="EMBL" id="WVZ65848.1"/>
    </source>
</evidence>
<dbReference type="EMBL" id="CP144747">
    <property type="protein sequence ID" value="WVZ65848.1"/>
    <property type="molecule type" value="Genomic_DNA"/>
</dbReference>
<dbReference type="AlphaFoldDB" id="A0AAQ3WLD2"/>
<sequence>MSRKKPQAPAVVSTGCSSLMSCLSRHRRGPQQPAPRADDDALPRRNGADDTGGAAETAEKYWKRVQLLEEEIRRLSMWLGHEERPAPPAATDTDGVVRCRTNKEGDSAGAATECVVGNGGVKVIRQEGGRASTGTGTADDKRCVRVGHGAGGVQEMVRLEDGSYMREVRRVGRPWERLAVQVSRPVVPEDAASASEVLDKMTAMRAEDLLKSLVQTMPLKDIAGRQNPGEPVRRTARLSSGDGLAEALVFKAMDKLESLALEGLKIQMASPETEPGAVAAAATADRRRDEAISKDCIVLVHVVLMQARDPNEKYGAIGDPMIGLIETSLQRKDGAVKLEMQGLHVAGISFISRTPSDYRCMMWSAYLRQCKESHDGCRCTCVRNPDRVFQR</sequence>
<dbReference type="PROSITE" id="PS51257">
    <property type="entry name" value="PROKAR_LIPOPROTEIN"/>
    <property type="match status" value="1"/>
</dbReference>
<accession>A0AAQ3WLD2</accession>
<organism evidence="3 4">
    <name type="scientific">Paspalum notatum var. saurae</name>
    <dbReference type="NCBI Taxonomy" id="547442"/>
    <lineage>
        <taxon>Eukaryota</taxon>
        <taxon>Viridiplantae</taxon>
        <taxon>Streptophyta</taxon>
        <taxon>Embryophyta</taxon>
        <taxon>Tracheophyta</taxon>
        <taxon>Spermatophyta</taxon>
        <taxon>Magnoliopsida</taxon>
        <taxon>Liliopsida</taxon>
        <taxon>Poales</taxon>
        <taxon>Poaceae</taxon>
        <taxon>PACMAD clade</taxon>
        <taxon>Panicoideae</taxon>
        <taxon>Andropogonodae</taxon>
        <taxon>Paspaleae</taxon>
        <taxon>Paspalinae</taxon>
        <taxon>Paspalum</taxon>
    </lineage>
</organism>
<gene>
    <name evidence="3" type="ORF">U9M48_015147</name>
</gene>
<dbReference type="InterPro" id="IPR039614">
    <property type="entry name" value="PMI1-like"/>
</dbReference>
<name>A0AAQ3WLD2_PASNO</name>
<reference evidence="3 4" key="1">
    <citation type="submission" date="2024-02" db="EMBL/GenBank/DDBJ databases">
        <title>High-quality chromosome-scale genome assembly of Pensacola bahiagrass (Paspalum notatum Flugge var. saurae).</title>
        <authorList>
            <person name="Vega J.M."/>
            <person name="Podio M."/>
            <person name="Orjuela J."/>
            <person name="Siena L.A."/>
            <person name="Pessino S.C."/>
            <person name="Combes M.C."/>
            <person name="Mariac C."/>
            <person name="Albertini E."/>
            <person name="Pupilli F."/>
            <person name="Ortiz J.P.A."/>
            <person name="Leblanc O."/>
        </authorList>
    </citation>
    <scope>NUCLEOTIDE SEQUENCE [LARGE SCALE GENOMIC DNA]</scope>
    <source>
        <strain evidence="3">R1</strain>
        <tissue evidence="3">Leaf</tissue>
    </source>
</reference>
<evidence type="ECO:0000259" key="2">
    <source>
        <dbReference type="Pfam" id="PF21745"/>
    </source>
</evidence>
<evidence type="ECO:0000313" key="4">
    <source>
        <dbReference type="Proteomes" id="UP001341281"/>
    </source>
</evidence>
<dbReference type="PANTHER" id="PTHR33414:SF8">
    <property type="entry name" value="OS09G0559200 PROTEIN"/>
    <property type="match status" value="1"/>
</dbReference>
<dbReference type="Pfam" id="PF21745">
    <property type="entry name" value="PMI1_PMIR1-2_C"/>
    <property type="match status" value="1"/>
</dbReference>
<dbReference type="InterPro" id="IPR048972">
    <property type="entry name" value="PMI1_PMIR1-2_C"/>
</dbReference>
<feature type="compositionally biased region" description="Basic and acidic residues" evidence="1">
    <location>
        <begin position="36"/>
        <end position="48"/>
    </location>
</feature>
<evidence type="ECO:0000256" key="1">
    <source>
        <dbReference type="SAM" id="MobiDB-lite"/>
    </source>
</evidence>
<feature type="domain" description="PMI1/PMIR1-2 C-terminal" evidence="2">
    <location>
        <begin position="177"/>
        <end position="225"/>
    </location>
</feature>
<feature type="region of interest" description="Disordered" evidence="1">
    <location>
        <begin position="22"/>
        <end position="57"/>
    </location>
</feature>
<keyword evidence="4" id="KW-1185">Reference proteome</keyword>
<dbReference type="Proteomes" id="UP001341281">
    <property type="component" value="Chromosome 03"/>
</dbReference>